<keyword evidence="2" id="KW-1185">Reference proteome</keyword>
<dbReference type="AlphaFoldDB" id="A0A5M9JD05"/>
<dbReference type="EMBL" id="VICG01000013">
    <property type="protein sequence ID" value="KAA8565546.1"/>
    <property type="molecule type" value="Genomic_DNA"/>
</dbReference>
<protein>
    <submittedName>
        <fullName evidence="1">Uncharacterized protein</fullName>
    </submittedName>
</protein>
<gene>
    <name evidence="1" type="ORF">EYC84_009403</name>
</gene>
<dbReference type="Proteomes" id="UP000322873">
    <property type="component" value="Unassembled WGS sequence"/>
</dbReference>
<accession>A0A5M9JD05</accession>
<organism evidence="1 2">
    <name type="scientific">Monilinia fructicola</name>
    <name type="common">Brown rot fungus</name>
    <name type="synonym">Ciboria fructicola</name>
    <dbReference type="NCBI Taxonomy" id="38448"/>
    <lineage>
        <taxon>Eukaryota</taxon>
        <taxon>Fungi</taxon>
        <taxon>Dikarya</taxon>
        <taxon>Ascomycota</taxon>
        <taxon>Pezizomycotina</taxon>
        <taxon>Leotiomycetes</taxon>
        <taxon>Helotiales</taxon>
        <taxon>Sclerotiniaceae</taxon>
        <taxon>Monilinia</taxon>
    </lineage>
</organism>
<evidence type="ECO:0000313" key="2">
    <source>
        <dbReference type="Proteomes" id="UP000322873"/>
    </source>
</evidence>
<proteinExistence type="predicted"/>
<name>A0A5M9JD05_MONFR</name>
<reference evidence="1 2" key="1">
    <citation type="submission" date="2019-06" db="EMBL/GenBank/DDBJ databases">
        <title>Genome Sequence of the Brown Rot Fungal Pathogen Monilinia fructicola.</title>
        <authorList>
            <person name="De Miccolis Angelini R.M."/>
            <person name="Landi L."/>
            <person name="Abate D."/>
            <person name="Pollastro S."/>
            <person name="Romanazzi G."/>
            <person name="Faretra F."/>
        </authorList>
    </citation>
    <scope>NUCLEOTIDE SEQUENCE [LARGE SCALE GENOMIC DNA]</scope>
    <source>
        <strain evidence="1 2">Mfrc123</strain>
    </source>
</reference>
<sequence length="278" mass="31662">MSNKIPLMTDDEEKPYCIWYPDLAAVDTYRELAQTYPDMRYQVGRACAVGGYVDLYRELDLLPDISIAEEAWDNLDVVGSKEIFDLIICQPTYYAVMDDYTRSVNSKAPRTATGLNGDTAVLSSLNVTIDVWEKWSKARWHYFNITEDYSVGETSSPQMHNPPLAPMHVPLLYNPLPIHLPTTNKDPLILHAAYEGNIDRYARLLYDLVRGRGRHPFYNAETKSFWGKSLDIPKAALARFIMVNDLSRIVSTTNSTDDWDFYALHDLVATYSARGNTT</sequence>
<dbReference type="VEuPathDB" id="FungiDB:MFRU_006g01300"/>
<comment type="caution">
    <text evidence="1">The sequence shown here is derived from an EMBL/GenBank/DDBJ whole genome shotgun (WGS) entry which is preliminary data.</text>
</comment>
<evidence type="ECO:0000313" key="1">
    <source>
        <dbReference type="EMBL" id="KAA8565546.1"/>
    </source>
</evidence>